<evidence type="ECO:0000256" key="1">
    <source>
        <dbReference type="ARBA" id="ARBA00007692"/>
    </source>
</evidence>
<dbReference type="Gene3D" id="1.25.70.10">
    <property type="entry name" value="Transcription termination factor 3, mitochondrial"/>
    <property type="match status" value="1"/>
</dbReference>
<name>A0AAW2Q1Y0_SESRA</name>
<dbReference type="InterPro" id="IPR003690">
    <property type="entry name" value="MTERF"/>
</dbReference>
<evidence type="ECO:0000256" key="3">
    <source>
        <dbReference type="ARBA" id="ARBA00022946"/>
    </source>
</evidence>
<keyword evidence="3" id="KW-0809">Transit peptide</keyword>
<dbReference type="Pfam" id="PF02536">
    <property type="entry name" value="mTERF"/>
    <property type="match status" value="1"/>
</dbReference>
<comment type="similarity">
    <text evidence="1">Belongs to the mTERF family.</text>
</comment>
<dbReference type="PANTHER" id="PTHR13068">
    <property type="entry name" value="CGI-12 PROTEIN-RELATED"/>
    <property type="match status" value="1"/>
</dbReference>
<dbReference type="PANTHER" id="PTHR13068:SF130">
    <property type="entry name" value="TRANSCRIPTION TERMINATION FACTOR MTERF6, CHLOROPLASTIC_MITOCHONDRIAL-LIKE"/>
    <property type="match status" value="1"/>
</dbReference>
<keyword evidence="2" id="KW-0804">Transcription</keyword>
<protein>
    <submittedName>
        <fullName evidence="4">Uncharacterized protein</fullName>
    </submittedName>
</protein>
<reference evidence="4" key="2">
    <citation type="journal article" date="2024" name="Plant">
        <title>Genomic evolution and insights into agronomic trait innovations of Sesamum species.</title>
        <authorList>
            <person name="Miao H."/>
            <person name="Wang L."/>
            <person name="Qu L."/>
            <person name="Liu H."/>
            <person name="Sun Y."/>
            <person name="Le M."/>
            <person name="Wang Q."/>
            <person name="Wei S."/>
            <person name="Zheng Y."/>
            <person name="Lin W."/>
            <person name="Duan Y."/>
            <person name="Cao H."/>
            <person name="Xiong S."/>
            <person name="Wang X."/>
            <person name="Wei L."/>
            <person name="Li C."/>
            <person name="Ma Q."/>
            <person name="Ju M."/>
            <person name="Zhao R."/>
            <person name="Li G."/>
            <person name="Mu C."/>
            <person name="Tian Q."/>
            <person name="Mei H."/>
            <person name="Zhang T."/>
            <person name="Gao T."/>
            <person name="Zhang H."/>
        </authorList>
    </citation>
    <scope>NUCLEOTIDE SEQUENCE</scope>
    <source>
        <strain evidence="4">G02</strain>
    </source>
</reference>
<keyword evidence="2" id="KW-0806">Transcription termination</keyword>
<evidence type="ECO:0000313" key="4">
    <source>
        <dbReference type="EMBL" id="KAL0361720.1"/>
    </source>
</evidence>
<reference evidence="4" key="1">
    <citation type="submission" date="2020-06" db="EMBL/GenBank/DDBJ databases">
        <authorList>
            <person name="Li T."/>
            <person name="Hu X."/>
            <person name="Zhang T."/>
            <person name="Song X."/>
            <person name="Zhang H."/>
            <person name="Dai N."/>
            <person name="Sheng W."/>
            <person name="Hou X."/>
            <person name="Wei L."/>
        </authorList>
    </citation>
    <scope>NUCLEOTIDE SEQUENCE</scope>
    <source>
        <strain evidence="4">G02</strain>
        <tissue evidence="4">Leaf</tissue>
    </source>
</reference>
<gene>
    <name evidence="4" type="ORF">Sradi_3856500</name>
</gene>
<dbReference type="AlphaFoldDB" id="A0AAW2Q1Y0"/>
<keyword evidence="2" id="KW-0805">Transcription regulation</keyword>
<accession>A0AAW2Q1Y0</accession>
<dbReference type="SMART" id="SM00733">
    <property type="entry name" value="Mterf"/>
    <property type="match status" value="3"/>
</dbReference>
<sequence>MMKALLRRNITCLVSDSSLSIGKSYTSFSFFALYFSTAQESKSLNTPTVFELLRHKHQLSPEVASHVSSVVTHVKNPNNVDSILLFFKEFGFTKTQLEKTLKSRPSLLVASLEKIIPKSKFSKTLVSLPRTLQEFLGSNEKVALRQSGWLLVTDLEKNLVPNVIFLENCGITREQIFMLLNYLPRFLLYKPEIMRKCVDKVEEMGVSRIKDVYIVGSMINGRWELKLQSFRNVLEFSQDDILRALRQNPQVCCIKMKK</sequence>
<dbReference type="GO" id="GO:0003676">
    <property type="term" value="F:nucleic acid binding"/>
    <property type="evidence" value="ECO:0007669"/>
    <property type="project" value="InterPro"/>
</dbReference>
<dbReference type="GO" id="GO:0006353">
    <property type="term" value="P:DNA-templated transcription termination"/>
    <property type="evidence" value="ECO:0007669"/>
    <property type="project" value="UniProtKB-KW"/>
</dbReference>
<comment type="caution">
    <text evidence="4">The sequence shown here is derived from an EMBL/GenBank/DDBJ whole genome shotgun (WGS) entry which is preliminary data.</text>
</comment>
<proteinExistence type="inferred from homology"/>
<organism evidence="4">
    <name type="scientific">Sesamum radiatum</name>
    <name type="common">Black benniseed</name>
    <dbReference type="NCBI Taxonomy" id="300843"/>
    <lineage>
        <taxon>Eukaryota</taxon>
        <taxon>Viridiplantae</taxon>
        <taxon>Streptophyta</taxon>
        <taxon>Embryophyta</taxon>
        <taxon>Tracheophyta</taxon>
        <taxon>Spermatophyta</taxon>
        <taxon>Magnoliopsida</taxon>
        <taxon>eudicotyledons</taxon>
        <taxon>Gunneridae</taxon>
        <taxon>Pentapetalae</taxon>
        <taxon>asterids</taxon>
        <taxon>lamiids</taxon>
        <taxon>Lamiales</taxon>
        <taxon>Pedaliaceae</taxon>
        <taxon>Sesamum</taxon>
    </lineage>
</organism>
<dbReference type="EMBL" id="JACGWJ010000016">
    <property type="protein sequence ID" value="KAL0361720.1"/>
    <property type="molecule type" value="Genomic_DNA"/>
</dbReference>
<evidence type="ECO:0000256" key="2">
    <source>
        <dbReference type="ARBA" id="ARBA00022472"/>
    </source>
</evidence>
<dbReference type="InterPro" id="IPR038538">
    <property type="entry name" value="MTERF_sf"/>
</dbReference>